<gene>
    <name evidence="1" type="ORF">NCTC7982_00707</name>
</gene>
<organism evidence="1 2">
    <name type="scientific">Streptococcus dysgalactiae</name>
    <dbReference type="NCBI Taxonomy" id="1334"/>
    <lineage>
        <taxon>Bacteria</taxon>
        <taxon>Bacillati</taxon>
        <taxon>Bacillota</taxon>
        <taxon>Bacilli</taxon>
        <taxon>Lactobacillales</taxon>
        <taxon>Streptococcaceae</taxon>
        <taxon>Streptococcus</taxon>
    </lineage>
</organism>
<proteinExistence type="predicted"/>
<dbReference type="Proteomes" id="UP000373301">
    <property type="component" value="Unassembled WGS sequence"/>
</dbReference>
<name>A0A9X9QPD6_STRDY</name>
<dbReference type="EMBL" id="CABEIM010000003">
    <property type="protein sequence ID" value="VTS78613.1"/>
    <property type="molecule type" value="Genomic_DNA"/>
</dbReference>
<sequence length="46" mass="5197">MISPTSALVIAGKRCELQLLLQKFSGYKILFDIISKNSYYISMIKA</sequence>
<dbReference type="AlphaFoldDB" id="A0A9X9QPD6"/>
<comment type="caution">
    <text evidence="1">The sequence shown here is derived from an EMBL/GenBank/DDBJ whole genome shotgun (WGS) entry which is preliminary data.</text>
</comment>
<evidence type="ECO:0000313" key="1">
    <source>
        <dbReference type="EMBL" id="VTS78613.1"/>
    </source>
</evidence>
<evidence type="ECO:0000313" key="2">
    <source>
        <dbReference type="Proteomes" id="UP000373301"/>
    </source>
</evidence>
<protein>
    <submittedName>
        <fullName evidence="1">Uncharacterized protein</fullName>
    </submittedName>
</protein>
<reference evidence="1 2" key="1">
    <citation type="submission" date="2019-05" db="EMBL/GenBank/DDBJ databases">
        <authorList>
            <consortium name="Pathogen Informatics"/>
        </authorList>
    </citation>
    <scope>NUCLEOTIDE SEQUENCE [LARGE SCALE GENOMIC DNA]</scope>
    <source>
        <strain evidence="1 2">NCTC7982</strain>
    </source>
</reference>
<accession>A0A9X9QPD6</accession>